<dbReference type="GO" id="GO:0005744">
    <property type="term" value="C:TIM23 mitochondrial import inner membrane translocase complex"/>
    <property type="evidence" value="ECO:0007669"/>
    <property type="project" value="TreeGrafter"/>
</dbReference>
<keyword evidence="3" id="KW-0813">Transport</keyword>
<proteinExistence type="inferred from homology"/>
<feature type="transmembrane region" description="Helical" evidence="11">
    <location>
        <begin position="108"/>
        <end position="128"/>
    </location>
</feature>
<protein>
    <submittedName>
        <fullName evidence="12">Uncharacterized protein</fullName>
    </submittedName>
</protein>
<dbReference type="EMBL" id="HBHP01035376">
    <property type="protein sequence ID" value="CAD9777756.1"/>
    <property type="molecule type" value="Transcribed_RNA"/>
</dbReference>
<sequence length="186" mass="19997">MEGQPCPYKILDDMGGAFAMGLCGGGVWHFGRGWMNAPRGYRFSGALTNVRLRAPATGGAFAMWGFSFCSFDCTFIHLRRKEDPWNAIMAGACTGGLLAARAGRRPMITGASVGAILLGLIEGASLMVQRFMSQGNKAIMPQITHKAAPPPPPPTNVYGIPTGEPARLSHELGFDDYTELEAEDRF</sequence>
<evidence type="ECO:0000256" key="7">
    <source>
        <dbReference type="ARBA" id="ARBA00022989"/>
    </source>
</evidence>
<keyword evidence="8" id="KW-0811">Translocation</keyword>
<evidence type="ECO:0000256" key="1">
    <source>
        <dbReference type="ARBA" id="ARBA00004448"/>
    </source>
</evidence>
<evidence type="ECO:0000256" key="3">
    <source>
        <dbReference type="ARBA" id="ARBA00022448"/>
    </source>
</evidence>
<dbReference type="Pfam" id="PF02466">
    <property type="entry name" value="Tim17"/>
    <property type="match status" value="1"/>
</dbReference>
<reference evidence="12" key="1">
    <citation type="submission" date="2021-01" db="EMBL/GenBank/DDBJ databases">
        <authorList>
            <person name="Corre E."/>
            <person name="Pelletier E."/>
            <person name="Niang G."/>
            <person name="Scheremetjew M."/>
            <person name="Finn R."/>
            <person name="Kale V."/>
            <person name="Holt S."/>
            <person name="Cochrane G."/>
            <person name="Meng A."/>
            <person name="Brown T."/>
            <person name="Cohen L."/>
        </authorList>
    </citation>
    <scope>NUCLEOTIDE SEQUENCE</scope>
    <source>
        <strain evidence="12">CCMP622</strain>
    </source>
</reference>
<comment type="similarity">
    <text evidence="2">Belongs to the Tim17/Tim22/Tim23 family.</text>
</comment>
<keyword evidence="5" id="KW-0999">Mitochondrion inner membrane</keyword>
<evidence type="ECO:0000256" key="9">
    <source>
        <dbReference type="ARBA" id="ARBA00023128"/>
    </source>
</evidence>
<dbReference type="PANTHER" id="PTHR10485:SF0">
    <property type="entry name" value="AT05822P-RELATED"/>
    <property type="match status" value="1"/>
</dbReference>
<evidence type="ECO:0000256" key="6">
    <source>
        <dbReference type="ARBA" id="ARBA00022927"/>
    </source>
</evidence>
<keyword evidence="9" id="KW-0496">Mitochondrion</keyword>
<evidence type="ECO:0000313" key="12">
    <source>
        <dbReference type="EMBL" id="CAD9777756.1"/>
    </source>
</evidence>
<evidence type="ECO:0000256" key="8">
    <source>
        <dbReference type="ARBA" id="ARBA00023010"/>
    </source>
</evidence>
<evidence type="ECO:0000256" key="11">
    <source>
        <dbReference type="SAM" id="Phobius"/>
    </source>
</evidence>
<gene>
    <name evidence="12" type="ORF">LSP00402_LOCUS21772</name>
</gene>
<accession>A0A7S2U306</accession>
<dbReference type="PANTHER" id="PTHR10485">
    <property type="entry name" value="MITOCHONDRIAL IMPORT INNER MEMBRANE TRANSLOCASE SUBUNIT TIM-17"/>
    <property type="match status" value="1"/>
</dbReference>
<keyword evidence="10 11" id="KW-0472">Membrane</keyword>
<dbReference type="GO" id="GO:0030150">
    <property type="term" value="P:protein import into mitochondrial matrix"/>
    <property type="evidence" value="ECO:0007669"/>
    <property type="project" value="TreeGrafter"/>
</dbReference>
<keyword evidence="7 11" id="KW-1133">Transmembrane helix</keyword>
<evidence type="ECO:0000256" key="4">
    <source>
        <dbReference type="ARBA" id="ARBA00022692"/>
    </source>
</evidence>
<name>A0A7S2U306_9EUKA</name>
<dbReference type="AlphaFoldDB" id="A0A7S2U306"/>
<evidence type="ECO:0000256" key="10">
    <source>
        <dbReference type="ARBA" id="ARBA00023136"/>
    </source>
</evidence>
<evidence type="ECO:0000256" key="5">
    <source>
        <dbReference type="ARBA" id="ARBA00022792"/>
    </source>
</evidence>
<keyword evidence="4 11" id="KW-0812">Transmembrane</keyword>
<comment type="subcellular location">
    <subcellularLocation>
        <location evidence="1">Mitochondrion inner membrane</location>
        <topology evidence="1">Multi-pass membrane protein</topology>
    </subcellularLocation>
</comment>
<keyword evidence="6" id="KW-0653">Protein transport</keyword>
<feature type="transmembrane region" description="Helical" evidence="11">
    <location>
        <begin position="61"/>
        <end position="78"/>
    </location>
</feature>
<dbReference type="GO" id="GO:0008320">
    <property type="term" value="F:protein transmembrane transporter activity"/>
    <property type="evidence" value="ECO:0007669"/>
    <property type="project" value="TreeGrafter"/>
</dbReference>
<evidence type="ECO:0000256" key="2">
    <source>
        <dbReference type="ARBA" id="ARBA00008444"/>
    </source>
</evidence>
<organism evidence="12">
    <name type="scientific">Lotharella oceanica</name>
    <dbReference type="NCBI Taxonomy" id="641309"/>
    <lineage>
        <taxon>Eukaryota</taxon>
        <taxon>Sar</taxon>
        <taxon>Rhizaria</taxon>
        <taxon>Cercozoa</taxon>
        <taxon>Chlorarachniophyceae</taxon>
        <taxon>Lotharella</taxon>
    </lineage>
</organism>